<accession>A0A6A6G1M6</accession>
<evidence type="ECO:0000313" key="3">
    <source>
        <dbReference type="Proteomes" id="UP000799538"/>
    </source>
</evidence>
<organism evidence="2 3">
    <name type="scientific">Elsinoe ampelina</name>
    <dbReference type="NCBI Taxonomy" id="302913"/>
    <lineage>
        <taxon>Eukaryota</taxon>
        <taxon>Fungi</taxon>
        <taxon>Dikarya</taxon>
        <taxon>Ascomycota</taxon>
        <taxon>Pezizomycotina</taxon>
        <taxon>Dothideomycetes</taxon>
        <taxon>Dothideomycetidae</taxon>
        <taxon>Myriangiales</taxon>
        <taxon>Elsinoaceae</taxon>
        <taxon>Elsinoe</taxon>
    </lineage>
</organism>
<dbReference type="EMBL" id="ML992515">
    <property type="protein sequence ID" value="KAF2219625.1"/>
    <property type="molecule type" value="Genomic_DNA"/>
</dbReference>
<gene>
    <name evidence="2" type="ORF">BDZ85DRAFT_38633</name>
</gene>
<dbReference type="Proteomes" id="UP000799538">
    <property type="component" value="Unassembled WGS sequence"/>
</dbReference>
<evidence type="ECO:0000313" key="2">
    <source>
        <dbReference type="EMBL" id="KAF2219625.1"/>
    </source>
</evidence>
<dbReference type="AlphaFoldDB" id="A0A6A6G1M6"/>
<sequence>MVVVVCFTCLLRACEGNRTLAALELHLERRNESTVKTQMECFPRFQTLPGVSRRPTIRFAQIFGRQRALPLFVEAQ</sequence>
<keyword evidence="1" id="KW-0732">Signal</keyword>
<proteinExistence type="predicted"/>
<protein>
    <recommendedName>
        <fullName evidence="4">Secreted protein</fullName>
    </recommendedName>
</protein>
<keyword evidence="3" id="KW-1185">Reference proteome</keyword>
<evidence type="ECO:0000256" key="1">
    <source>
        <dbReference type="SAM" id="SignalP"/>
    </source>
</evidence>
<feature type="chain" id="PRO_5025400830" description="Secreted protein" evidence="1">
    <location>
        <begin position="17"/>
        <end position="76"/>
    </location>
</feature>
<name>A0A6A6G1M6_9PEZI</name>
<feature type="signal peptide" evidence="1">
    <location>
        <begin position="1"/>
        <end position="16"/>
    </location>
</feature>
<reference evidence="3" key="1">
    <citation type="journal article" date="2020" name="Stud. Mycol.">
        <title>101 Dothideomycetes genomes: A test case for predicting lifestyles and emergence of pathogens.</title>
        <authorList>
            <person name="Haridas S."/>
            <person name="Albert R."/>
            <person name="Binder M."/>
            <person name="Bloem J."/>
            <person name="LaButti K."/>
            <person name="Salamov A."/>
            <person name="Andreopoulos B."/>
            <person name="Baker S."/>
            <person name="Barry K."/>
            <person name="Bills G."/>
            <person name="Bluhm B."/>
            <person name="Cannon C."/>
            <person name="Castanera R."/>
            <person name="Culley D."/>
            <person name="Daum C."/>
            <person name="Ezra D."/>
            <person name="Gonzalez J."/>
            <person name="Henrissat B."/>
            <person name="Kuo A."/>
            <person name="Liang C."/>
            <person name="Lipzen A."/>
            <person name="Lutzoni F."/>
            <person name="Magnuson J."/>
            <person name="Mondo S."/>
            <person name="Nolan M."/>
            <person name="Ohm R."/>
            <person name="Pangilinan J."/>
            <person name="Park H.-J."/>
            <person name="Ramirez L."/>
            <person name="Alfaro M."/>
            <person name="Sun H."/>
            <person name="Tritt A."/>
            <person name="Yoshinaga Y."/>
            <person name="Zwiers L.-H."/>
            <person name="Turgeon B."/>
            <person name="Goodwin S."/>
            <person name="Spatafora J."/>
            <person name="Crous P."/>
            <person name="Grigoriev I."/>
        </authorList>
    </citation>
    <scope>NUCLEOTIDE SEQUENCE [LARGE SCALE GENOMIC DNA]</scope>
    <source>
        <strain evidence="3">CECT 20119</strain>
    </source>
</reference>
<evidence type="ECO:0008006" key="4">
    <source>
        <dbReference type="Google" id="ProtNLM"/>
    </source>
</evidence>